<feature type="compositionally biased region" description="Polar residues" evidence="1">
    <location>
        <begin position="41"/>
        <end position="52"/>
    </location>
</feature>
<dbReference type="RefSeq" id="WP_265417103.1">
    <property type="nucleotide sequence ID" value="NZ_CP093443.1"/>
</dbReference>
<keyword evidence="3" id="KW-1185">Reference proteome</keyword>
<evidence type="ECO:0000256" key="1">
    <source>
        <dbReference type="SAM" id="MobiDB-lite"/>
    </source>
</evidence>
<reference evidence="2" key="1">
    <citation type="submission" date="2022-03" db="EMBL/GenBank/DDBJ databases">
        <title>Brevibacterium spongiae sp. nov., isolated from marine sponge.</title>
        <authorList>
            <person name="Li Z."/>
            <person name="Zhang M."/>
        </authorList>
    </citation>
    <scope>NUCLEOTIDE SEQUENCE</scope>
    <source>
        <strain evidence="2">WHS-Z9</strain>
    </source>
</reference>
<feature type="region of interest" description="Disordered" evidence="1">
    <location>
        <begin position="1"/>
        <end position="88"/>
    </location>
</feature>
<evidence type="ECO:0000313" key="2">
    <source>
        <dbReference type="EMBL" id="UVI34420.1"/>
    </source>
</evidence>
<dbReference type="Proteomes" id="UP001064879">
    <property type="component" value="Chromosome"/>
</dbReference>
<gene>
    <name evidence="2" type="ORF">L1F31_09695</name>
</gene>
<proteinExistence type="predicted"/>
<protein>
    <submittedName>
        <fullName evidence="2">Uncharacterized protein</fullName>
    </submittedName>
</protein>
<feature type="compositionally biased region" description="Low complexity" evidence="1">
    <location>
        <begin position="71"/>
        <end position="88"/>
    </location>
</feature>
<dbReference type="EMBL" id="CP093443">
    <property type="protein sequence ID" value="UVI34420.1"/>
    <property type="molecule type" value="Genomic_DNA"/>
</dbReference>
<accession>A0ABY5SJG9</accession>
<organism evidence="2 3">
    <name type="scientific">Brevibacterium spongiae</name>
    <dbReference type="NCBI Taxonomy" id="2909672"/>
    <lineage>
        <taxon>Bacteria</taxon>
        <taxon>Bacillati</taxon>
        <taxon>Actinomycetota</taxon>
        <taxon>Actinomycetes</taxon>
        <taxon>Micrococcales</taxon>
        <taxon>Brevibacteriaceae</taxon>
        <taxon>Brevibacterium</taxon>
    </lineage>
</organism>
<sequence length="88" mass="9271">MTDGSDEMPVREASTRDSYDAISQPYTDWIADELTAKPHTGPSSGLSPNSFSAPDRPRSSTSAAVPDASRHSSPLSDSSHAVSTSHLP</sequence>
<name>A0ABY5SJG9_9MICO</name>
<evidence type="ECO:0000313" key="3">
    <source>
        <dbReference type="Proteomes" id="UP001064879"/>
    </source>
</evidence>
<feature type="compositionally biased region" description="Basic and acidic residues" evidence="1">
    <location>
        <begin position="8"/>
        <end position="19"/>
    </location>
</feature>